<dbReference type="AlphaFoldDB" id="A0AA41QA20"/>
<dbReference type="EMBL" id="JAKFHA010000044">
    <property type="protein sequence ID" value="MCF2533139.1"/>
    <property type="molecule type" value="Genomic_DNA"/>
</dbReference>
<evidence type="ECO:0000313" key="3">
    <source>
        <dbReference type="EMBL" id="MCF2533139.1"/>
    </source>
</evidence>
<accession>A0AA41QA20</accession>
<name>A0AA41QA20_9ACTN</name>
<proteinExistence type="predicted"/>
<dbReference type="Proteomes" id="UP001165378">
    <property type="component" value="Unassembled WGS sequence"/>
</dbReference>
<reference evidence="3" key="1">
    <citation type="submission" date="2022-01" db="EMBL/GenBank/DDBJ databases">
        <title>Genome-Based Taxonomic Classification of the Phylum Actinobacteria.</title>
        <authorList>
            <person name="Gao Y."/>
        </authorList>
    </citation>
    <scope>NUCLEOTIDE SEQUENCE</scope>
    <source>
        <strain evidence="3">KLBMP 8922</strain>
    </source>
</reference>
<evidence type="ECO:0000256" key="1">
    <source>
        <dbReference type="SAM" id="MobiDB-lite"/>
    </source>
</evidence>
<keyword evidence="4" id="KW-1185">Reference proteome</keyword>
<feature type="region of interest" description="Disordered" evidence="1">
    <location>
        <begin position="23"/>
        <end position="42"/>
    </location>
</feature>
<feature type="signal peptide" evidence="2">
    <location>
        <begin position="1"/>
        <end position="25"/>
    </location>
</feature>
<sequence>MRPRLRVSVPAVAVLVAVTSCSVSSGTPKETSSTGGGQAAAAPARGVTATTVKLGVAGTDPAALKAVGIPADGPATKDLYTAWIAAQNKRGGIGGRQIELAFQPFLPIGPAAAQSACVALAKDQGVFAAIGIFTGDTPLCFTQTEGVPYIGLWGQSADRDAKSTKAPFLAVEMADDRQRKAGVQALLDQGLLTGRKVALYWEAQDDAVTKDVVKPLLKAAGVDVVVETPLPNLGTDQAAQNQALDTIVEKLKSSGADTVLNTSNFAGLMNAFQRKSWLPRQILATSQQALSPAVMQTTGIKPATMAPLVVAAPYAPTKAELVADQGLVQCVTEYNDAFPAARVDPAAASAETLSGIAHQCAAFRLFVQTTDKAGKDITLDGWKAAAEGLGKLTLPGVPMGSLAPGKHSVGDAVGVYKFDPAAAQMVPTGPAAAAAG</sequence>
<dbReference type="Gene3D" id="3.40.50.2300">
    <property type="match status" value="2"/>
</dbReference>
<dbReference type="PROSITE" id="PS51257">
    <property type="entry name" value="PROKAR_LIPOPROTEIN"/>
    <property type="match status" value="1"/>
</dbReference>
<dbReference type="RefSeq" id="WP_235057915.1">
    <property type="nucleotide sequence ID" value="NZ_JAKFHA010000044.1"/>
</dbReference>
<keyword evidence="2" id="KW-0732">Signal</keyword>
<organism evidence="3 4">
    <name type="scientific">Yinghuangia soli</name>
    <dbReference type="NCBI Taxonomy" id="2908204"/>
    <lineage>
        <taxon>Bacteria</taxon>
        <taxon>Bacillati</taxon>
        <taxon>Actinomycetota</taxon>
        <taxon>Actinomycetes</taxon>
        <taxon>Kitasatosporales</taxon>
        <taxon>Streptomycetaceae</taxon>
        <taxon>Yinghuangia</taxon>
    </lineage>
</organism>
<evidence type="ECO:0000256" key="2">
    <source>
        <dbReference type="SAM" id="SignalP"/>
    </source>
</evidence>
<feature type="compositionally biased region" description="Polar residues" evidence="1">
    <location>
        <begin position="23"/>
        <end position="33"/>
    </location>
</feature>
<protein>
    <recommendedName>
        <fullName evidence="5">Leucine-binding protein domain-containing protein</fullName>
    </recommendedName>
</protein>
<feature type="chain" id="PRO_5041302538" description="Leucine-binding protein domain-containing protein" evidence="2">
    <location>
        <begin position="26"/>
        <end position="436"/>
    </location>
</feature>
<gene>
    <name evidence="3" type="ORF">LZ495_38805</name>
</gene>
<evidence type="ECO:0000313" key="4">
    <source>
        <dbReference type="Proteomes" id="UP001165378"/>
    </source>
</evidence>
<dbReference type="InterPro" id="IPR028082">
    <property type="entry name" value="Peripla_BP_I"/>
</dbReference>
<comment type="caution">
    <text evidence="3">The sequence shown here is derived from an EMBL/GenBank/DDBJ whole genome shotgun (WGS) entry which is preliminary data.</text>
</comment>
<dbReference type="SUPFAM" id="SSF53822">
    <property type="entry name" value="Periplasmic binding protein-like I"/>
    <property type="match status" value="1"/>
</dbReference>
<evidence type="ECO:0008006" key="5">
    <source>
        <dbReference type="Google" id="ProtNLM"/>
    </source>
</evidence>